<feature type="domain" description="Acyl-CoA thioesterase-like N-terminal HotDog" evidence="1">
    <location>
        <begin position="37"/>
        <end position="119"/>
    </location>
</feature>
<dbReference type="InterPro" id="IPR049450">
    <property type="entry name" value="ACOT8-like_C"/>
</dbReference>
<dbReference type="Pfam" id="PF20789">
    <property type="entry name" value="4HBT_3C"/>
    <property type="match status" value="1"/>
</dbReference>
<evidence type="ECO:0000313" key="3">
    <source>
        <dbReference type="EMBL" id="BDI08097.1"/>
    </source>
</evidence>
<evidence type="ECO:0000313" key="4">
    <source>
        <dbReference type="Proteomes" id="UP001057498"/>
    </source>
</evidence>
<name>A0ABN6PWU7_9BURK</name>
<protein>
    <submittedName>
        <fullName evidence="3">Acyl-CoA thioesterase</fullName>
    </submittedName>
</protein>
<evidence type="ECO:0000259" key="2">
    <source>
        <dbReference type="Pfam" id="PF20789"/>
    </source>
</evidence>
<dbReference type="SUPFAM" id="SSF54637">
    <property type="entry name" value="Thioesterase/thiol ester dehydrase-isomerase"/>
    <property type="match status" value="1"/>
</dbReference>
<accession>A0ABN6PWU7</accession>
<dbReference type="RefSeq" id="WP_251971230.1">
    <property type="nucleotide sequence ID" value="NZ_AP025730.1"/>
</dbReference>
<dbReference type="Gene3D" id="2.40.160.210">
    <property type="entry name" value="Acyl-CoA thioesterase, double hotdog domain"/>
    <property type="match status" value="1"/>
</dbReference>
<dbReference type="Proteomes" id="UP001057498">
    <property type="component" value="Chromosome"/>
</dbReference>
<keyword evidence="4" id="KW-1185">Reference proteome</keyword>
<dbReference type="InterPro" id="IPR049449">
    <property type="entry name" value="TesB_ACOT8-like_N"/>
</dbReference>
<organism evidence="3 4">
    <name type="scientific">Sphaerotilus microaerophilus</name>
    <dbReference type="NCBI Taxonomy" id="2914710"/>
    <lineage>
        <taxon>Bacteria</taxon>
        <taxon>Pseudomonadati</taxon>
        <taxon>Pseudomonadota</taxon>
        <taxon>Betaproteobacteria</taxon>
        <taxon>Burkholderiales</taxon>
        <taxon>Sphaerotilaceae</taxon>
        <taxon>Sphaerotilus</taxon>
    </lineage>
</organism>
<gene>
    <name evidence="3" type="ORF">CATMQ487_50670</name>
</gene>
<proteinExistence type="predicted"/>
<evidence type="ECO:0000259" key="1">
    <source>
        <dbReference type="Pfam" id="PF13622"/>
    </source>
</evidence>
<reference evidence="3" key="1">
    <citation type="submission" date="2022-04" db="EMBL/GenBank/DDBJ databases">
        <title>Whole genome sequence of Sphaerotilus sp. FB-5.</title>
        <authorList>
            <person name="Takeda M."/>
            <person name="Narihara S."/>
            <person name="Akimoto M."/>
            <person name="Akimoto R."/>
            <person name="Nishiyashiki S."/>
            <person name="Murakami T."/>
        </authorList>
    </citation>
    <scope>NUCLEOTIDE SEQUENCE</scope>
    <source>
        <strain evidence="3">FB-5</strain>
    </source>
</reference>
<dbReference type="Pfam" id="PF13622">
    <property type="entry name" value="4HBT_3"/>
    <property type="match status" value="1"/>
</dbReference>
<sequence length="281" mass="30254">MPNDTNVAPSDPALPPLPTAAYTRIDTHVWRASELTRGPWDMGHQHAGPPVALVCRAVEAVAREHGLTHLARLTANILRPVPIGDLIVEVMTDYVGRNAGHFSAHLMAHGKEVGRFTALAQREAEPALELPASLAGHPLPAAPRSPDESGPARFPFGHDHIGYANLVETRSAAGEFWHGPCAVWFRMSHPLVADEAPSPYQRVAVAADSGNGISGVLDFRRWSFVNADLTINFLRRPVGEWICLEARTCLGPAGTGLAESALYDEQGLVGRATQSLAVRSR</sequence>
<dbReference type="EMBL" id="AP025730">
    <property type="protein sequence ID" value="BDI08097.1"/>
    <property type="molecule type" value="Genomic_DNA"/>
</dbReference>
<dbReference type="InterPro" id="IPR029069">
    <property type="entry name" value="HotDog_dom_sf"/>
</dbReference>
<dbReference type="InterPro" id="IPR042171">
    <property type="entry name" value="Acyl-CoA_hotdog"/>
</dbReference>
<feature type="domain" description="Acyl-CoA thioesterase-like C-terminal" evidence="2">
    <location>
        <begin position="147"/>
        <end position="278"/>
    </location>
</feature>